<feature type="compositionally biased region" description="Basic residues" evidence="2">
    <location>
        <begin position="593"/>
        <end position="603"/>
    </location>
</feature>
<feature type="compositionally biased region" description="Acidic residues" evidence="2">
    <location>
        <begin position="570"/>
        <end position="580"/>
    </location>
</feature>
<comment type="caution">
    <text evidence="3">The sequence shown here is derived from an EMBL/GenBank/DDBJ whole genome shotgun (WGS) entry which is preliminary data.</text>
</comment>
<feature type="compositionally biased region" description="Acidic residues" evidence="2">
    <location>
        <begin position="480"/>
        <end position="496"/>
    </location>
</feature>
<keyword evidence="1" id="KW-0175">Coiled coil</keyword>
<dbReference type="Proteomes" id="UP000324800">
    <property type="component" value="Unassembled WGS sequence"/>
</dbReference>
<proteinExistence type="predicted"/>
<protein>
    <submittedName>
        <fullName evidence="3">Uncharacterized protein</fullName>
    </submittedName>
</protein>
<dbReference type="AlphaFoldDB" id="A0A5J4W3Z7"/>
<sequence length="800" mass="91350">MIPRRATAWADNTARQTQGQRQTFTDQRATIGQSTAFVSVGRPSGLATLAGAGTGSNAPKGTVGTQQTAESIKLCKQQIVNYVKGCRQSQLGTINTAVFKVQDVENLNMNNFLCIFECVMQQCLDSGFSFGDQANTDKKKGGSGDINQNKKKIYISTLKAMDYMNVAQVDFIQKSGAQAGLVQMSSRQRFELIASLAFFIQLAMAILQDSDMTTEIKQMSAAQTFNPNTPSRRRSGGRITMSCPPPQSHVLGGGTMDIDRQIYQIHQQQQQNGNIFPEEVFTQREFFDITAKWFSQYNTPGTDYDRVLQGCIDEMSNHANRRIELNDLEALQLVFRDSNSNLRKTVQKKEEFSQQIALFEKSISQYDIAEKKMEEVKLNMEREIIELRTQLDKQPYTHKDVENMFSEVKILEGKLFQVQKELQDVQRRLIDKHNDESDIIHELKLGASSANEQMSMLSMIPSTAKHSGKQDNTLRVEEVEEYAESDDDDEEDEEYNEMGQQNIIGKEKIIEQFNFYTGEGIEGLQQQGINQGDQQMNQQMNKQRNKGRKGGARLVPARTHLPGMQKDEDQQQDEQEDNDEYEQRDINIEGGKGIKRVNSKQKQFKQDNQNSAMQKDSKQLQNNYQGNRSQRRVIVISKKPSSLYELRESNSREMNIVQEHKQQDEKLLLHKKLKSDEEKNIYDKIKQLVDRIRNHKAQISVIVSEAMKGVEMQRNEAVRFCQNIQFAQPPQISQPSIYQKNGVNSSSNSLRRSPSPFNSIQGQLKTPTYQGYTVINQENPQIVELDHVEDENKRAMIMDK</sequence>
<evidence type="ECO:0000313" key="3">
    <source>
        <dbReference type="EMBL" id="KAA6389392.1"/>
    </source>
</evidence>
<reference evidence="3 4" key="1">
    <citation type="submission" date="2019-03" db="EMBL/GenBank/DDBJ databases">
        <title>Single cell metagenomics reveals metabolic interactions within the superorganism composed of flagellate Streblomastix strix and complex community of Bacteroidetes bacteria on its surface.</title>
        <authorList>
            <person name="Treitli S.C."/>
            <person name="Kolisko M."/>
            <person name="Husnik F."/>
            <person name="Keeling P."/>
            <person name="Hampl V."/>
        </authorList>
    </citation>
    <scope>NUCLEOTIDE SEQUENCE [LARGE SCALE GENOMIC DNA]</scope>
    <source>
        <strain evidence="3">ST1C</strain>
    </source>
</reference>
<feature type="region of interest" description="Disordered" evidence="2">
    <location>
        <begin position="558"/>
        <end position="632"/>
    </location>
</feature>
<accession>A0A5J4W3Z7</accession>
<evidence type="ECO:0000256" key="1">
    <source>
        <dbReference type="SAM" id="Coils"/>
    </source>
</evidence>
<feature type="compositionally biased region" description="Low complexity" evidence="2">
    <location>
        <begin position="532"/>
        <end position="542"/>
    </location>
</feature>
<feature type="region of interest" description="Disordered" evidence="2">
    <location>
        <begin position="1"/>
        <end position="25"/>
    </location>
</feature>
<feature type="region of interest" description="Disordered" evidence="2">
    <location>
        <begin position="532"/>
        <end position="551"/>
    </location>
</feature>
<feature type="region of interest" description="Disordered" evidence="2">
    <location>
        <begin position="480"/>
        <end position="503"/>
    </location>
</feature>
<feature type="region of interest" description="Disordered" evidence="2">
    <location>
        <begin position="735"/>
        <end position="760"/>
    </location>
</feature>
<dbReference type="EMBL" id="SNRW01003604">
    <property type="protein sequence ID" value="KAA6389392.1"/>
    <property type="molecule type" value="Genomic_DNA"/>
</dbReference>
<name>A0A5J4W3Z7_9EUKA</name>
<evidence type="ECO:0000256" key="2">
    <source>
        <dbReference type="SAM" id="MobiDB-lite"/>
    </source>
</evidence>
<organism evidence="3 4">
    <name type="scientific">Streblomastix strix</name>
    <dbReference type="NCBI Taxonomy" id="222440"/>
    <lineage>
        <taxon>Eukaryota</taxon>
        <taxon>Metamonada</taxon>
        <taxon>Preaxostyla</taxon>
        <taxon>Oxymonadida</taxon>
        <taxon>Streblomastigidae</taxon>
        <taxon>Streblomastix</taxon>
    </lineage>
</organism>
<feature type="compositionally biased region" description="Polar residues" evidence="2">
    <location>
        <begin position="13"/>
        <end position="25"/>
    </location>
</feature>
<gene>
    <name evidence="3" type="ORF">EZS28_015082</name>
</gene>
<feature type="compositionally biased region" description="Polar residues" evidence="2">
    <location>
        <begin position="606"/>
        <end position="628"/>
    </location>
</feature>
<feature type="region of interest" description="Disordered" evidence="2">
    <location>
        <begin position="226"/>
        <end position="249"/>
    </location>
</feature>
<evidence type="ECO:0000313" key="4">
    <source>
        <dbReference type="Proteomes" id="UP000324800"/>
    </source>
</evidence>
<feature type="compositionally biased region" description="Low complexity" evidence="2">
    <location>
        <begin position="744"/>
        <end position="759"/>
    </location>
</feature>
<feature type="coiled-coil region" evidence="1">
    <location>
        <begin position="366"/>
        <end position="428"/>
    </location>
</feature>